<evidence type="ECO:0000313" key="2">
    <source>
        <dbReference type="Proteomes" id="UP000664034"/>
    </source>
</evidence>
<dbReference type="AlphaFoldDB" id="A0A939K5X9"/>
<dbReference type="EMBL" id="JAFMYV010000019">
    <property type="protein sequence ID" value="MBO0939969.1"/>
    <property type="molecule type" value="Genomic_DNA"/>
</dbReference>
<name>A0A939K5X9_9BACT</name>
<dbReference type="InterPro" id="IPR025345">
    <property type="entry name" value="DUF4249"/>
</dbReference>
<accession>A0A939K5X9</accession>
<protein>
    <submittedName>
        <fullName evidence="1">DUF4249 domain-containing protein</fullName>
    </submittedName>
</protein>
<dbReference type="Proteomes" id="UP000664034">
    <property type="component" value="Unassembled WGS sequence"/>
</dbReference>
<comment type="caution">
    <text evidence="1">The sequence shown here is derived from an EMBL/GenBank/DDBJ whole genome shotgun (WGS) entry which is preliminary data.</text>
</comment>
<dbReference type="RefSeq" id="WP_207367497.1">
    <property type="nucleotide sequence ID" value="NZ_JAFMYV010000019.1"/>
</dbReference>
<dbReference type="Pfam" id="PF14054">
    <property type="entry name" value="DUF4249"/>
    <property type="match status" value="1"/>
</dbReference>
<keyword evidence="2" id="KW-1185">Reference proteome</keyword>
<proteinExistence type="predicted"/>
<dbReference type="PROSITE" id="PS51257">
    <property type="entry name" value="PROKAR_LIPOPROTEIN"/>
    <property type="match status" value="1"/>
</dbReference>
<evidence type="ECO:0000313" key="1">
    <source>
        <dbReference type="EMBL" id="MBO0939969.1"/>
    </source>
</evidence>
<sequence length="311" mass="33876">MKPIHVFLFISGLLSLTGCSSLVQEVDPGKVPTATAKLVIHCYISPQDTVITVVVEAPRAIIGLTDTSSAYRKTIANATVSLSDGSKTVRLLYSAKDLLYRISPGQLPILTGKIYTLNVAAPNYAPITAQCTVPVAVAPAEVRVDTVRKPVTGRSGFYQLRLYARLFWQDPVGQPNYYQVTGYNISRSTSTLYNSQGKPIKDSVYTRTSQLYFNKSNYLTDEGNDGVQLSSARGEVQNFYINPADKAGALSIYLTLNTTDALFYKYRDAVSRQADAGNNPFSEAVLIPSNIQNGLGCFAAFNQATLSVKVR</sequence>
<reference evidence="1" key="1">
    <citation type="submission" date="2021-03" db="EMBL/GenBank/DDBJ databases">
        <title>Fibrella sp. HMF5335 genome sequencing and assembly.</title>
        <authorList>
            <person name="Kang H."/>
            <person name="Kim H."/>
            <person name="Bae S."/>
            <person name="Joh K."/>
        </authorList>
    </citation>
    <scope>NUCLEOTIDE SEQUENCE</scope>
    <source>
        <strain evidence="1">HMF5335</strain>
    </source>
</reference>
<organism evidence="1 2">
    <name type="scientific">Fibrella rubiginis</name>
    <dbReference type="NCBI Taxonomy" id="2817060"/>
    <lineage>
        <taxon>Bacteria</taxon>
        <taxon>Pseudomonadati</taxon>
        <taxon>Bacteroidota</taxon>
        <taxon>Cytophagia</taxon>
        <taxon>Cytophagales</taxon>
        <taxon>Spirosomataceae</taxon>
        <taxon>Fibrella</taxon>
    </lineage>
</organism>
<gene>
    <name evidence="1" type="ORF">J2I47_25715</name>
</gene>